<proteinExistence type="predicted"/>
<organism evidence="1 2">
    <name type="scientific">Purpureocillium lilacinum</name>
    <name type="common">Paecilomyces lilacinus</name>
    <dbReference type="NCBI Taxonomy" id="33203"/>
    <lineage>
        <taxon>Eukaryota</taxon>
        <taxon>Fungi</taxon>
        <taxon>Dikarya</taxon>
        <taxon>Ascomycota</taxon>
        <taxon>Pezizomycotina</taxon>
        <taxon>Sordariomycetes</taxon>
        <taxon>Hypocreomycetidae</taxon>
        <taxon>Hypocreales</taxon>
        <taxon>Ophiocordycipitaceae</taxon>
        <taxon>Purpureocillium</taxon>
    </lineage>
</organism>
<evidence type="ECO:0000313" key="2">
    <source>
        <dbReference type="Proteomes" id="UP001638806"/>
    </source>
</evidence>
<protein>
    <submittedName>
        <fullName evidence="1">Uncharacterized protein</fullName>
    </submittedName>
</protein>
<comment type="caution">
    <text evidence="1">The sequence shown here is derived from an EMBL/GenBank/DDBJ whole genome shotgun (WGS) entry which is preliminary data.</text>
</comment>
<reference evidence="1" key="1">
    <citation type="submission" date="2024-12" db="EMBL/GenBank/DDBJ databases">
        <title>Comparative genomics and development of molecular markers within Purpureocillium lilacinum and among Purpureocillium species.</title>
        <authorList>
            <person name="Yeh Z.-Y."/>
            <person name="Ni N.-T."/>
            <person name="Lo P.-H."/>
            <person name="Mushyakhwo K."/>
            <person name="Lin C.-F."/>
            <person name="Nai Y.-S."/>
        </authorList>
    </citation>
    <scope>NUCLEOTIDE SEQUENCE</scope>
    <source>
        <strain evidence="1">NCHU-NPUST-175</strain>
    </source>
</reference>
<keyword evidence="2" id="KW-1185">Reference proteome</keyword>
<evidence type="ECO:0000313" key="1">
    <source>
        <dbReference type="EMBL" id="KAL3960695.1"/>
    </source>
</evidence>
<name>A0ACC4DZC1_PURLI</name>
<dbReference type="EMBL" id="JBGNUJ010000004">
    <property type="protein sequence ID" value="KAL3960695.1"/>
    <property type="molecule type" value="Genomic_DNA"/>
</dbReference>
<gene>
    <name evidence="1" type="ORF">ACCO45_005812</name>
</gene>
<accession>A0ACC4DZC1</accession>
<dbReference type="Proteomes" id="UP001638806">
    <property type="component" value="Unassembled WGS sequence"/>
</dbReference>
<sequence>MIRFGTTARSPKLTAWPKKSKSYLVENLCLADAATQATPKRQRLQDDIISGRGGQEVAALAELPTHPHHIAEPQRGPWLEVAVWPRHSLVLGVGEPVVPDGMLYPESSRVSNLKGFKVCALNALLPWDPRLRGPDPFWPLAQSEICGELGCPGMPPVAGGGSKASRSAERVDEPAARPTRAGHQECRQGSFWDRPNRVAKLKEGGRAWSAPWPQPWDEATGSRWRPSGPELRRVANLMQPGRYLVTRYCTGMAFAAVLLAQQTLKVHVSDEGALNIELGLMGEQRRMLGLCSVQGVDSVRRMGDGGARVKHATHPSRGEDHPVWLSKWSTVGVGGPTVPQEHGQEFGRMEAGRWPCLAAMAPVDDGLEEERYEMVVHRDTGCSRVDELEYYERRCRWHAVK</sequence>